<dbReference type="PANTHER" id="PTHR30546">
    <property type="entry name" value="FLAVODOXIN-RELATED PROTEIN WRBA-RELATED"/>
    <property type="match status" value="1"/>
</dbReference>
<dbReference type="NCBIfam" id="NF002999">
    <property type="entry name" value="PRK03767.1"/>
    <property type="match status" value="1"/>
</dbReference>
<dbReference type="EMBL" id="JAEVFJ010000001">
    <property type="protein sequence ID" value="KAH8107643.1"/>
    <property type="molecule type" value="Genomic_DNA"/>
</dbReference>
<feature type="region of interest" description="Disordered" evidence="2">
    <location>
        <begin position="1"/>
        <end position="43"/>
    </location>
</feature>
<protein>
    <submittedName>
        <fullName evidence="4">NADH-quinone oxidoreductase</fullName>
    </submittedName>
</protein>
<dbReference type="AlphaFoldDB" id="A0A8K0XUI9"/>
<evidence type="ECO:0000313" key="5">
    <source>
        <dbReference type="Proteomes" id="UP000813824"/>
    </source>
</evidence>
<evidence type="ECO:0000256" key="1">
    <source>
        <dbReference type="ARBA" id="ARBA00006961"/>
    </source>
</evidence>
<feature type="domain" description="Flavodoxin-like" evidence="3">
    <location>
        <begin position="51"/>
        <end position="239"/>
    </location>
</feature>
<dbReference type="GO" id="GO:0016020">
    <property type="term" value="C:membrane"/>
    <property type="evidence" value="ECO:0007669"/>
    <property type="project" value="TreeGrafter"/>
</dbReference>
<proteinExistence type="inferred from homology"/>
<dbReference type="InterPro" id="IPR010089">
    <property type="entry name" value="Flavoprotein_WrbA-like"/>
</dbReference>
<dbReference type="SUPFAM" id="SSF52218">
    <property type="entry name" value="Flavoproteins"/>
    <property type="match status" value="1"/>
</dbReference>
<organism evidence="4 5">
    <name type="scientific">Cristinia sonorae</name>
    <dbReference type="NCBI Taxonomy" id="1940300"/>
    <lineage>
        <taxon>Eukaryota</taxon>
        <taxon>Fungi</taxon>
        <taxon>Dikarya</taxon>
        <taxon>Basidiomycota</taxon>
        <taxon>Agaricomycotina</taxon>
        <taxon>Agaricomycetes</taxon>
        <taxon>Agaricomycetidae</taxon>
        <taxon>Agaricales</taxon>
        <taxon>Pleurotineae</taxon>
        <taxon>Stephanosporaceae</taxon>
        <taxon>Cristinia</taxon>
    </lineage>
</organism>
<dbReference type="FunFam" id="3.40.50.360:FF:000001">
    <property type="entry name" value="NAD(P)H dehydrogenase (Quinone) FQR1-like"/>
    <property type="match status" value="1"/>
</dbReference>
<dbReference type="GO" id="GO:0010181">
    <property type="term" value="F:FMN binding"/>
    <property type="evidence" value="ECO:0007669"/>
    <property type="project" value="InterPro"/>
</dbReference>
<gene>
    <name evidence="4" type="ORF">BXZ70DRAFT_911857</name>
</gene>
<dbReference type="OrthoDB" id="504689at2759"/>
<dbReference type="InterPro" id="IPR005025">
    <property type="entry name" value="FMN_Rdtase-like_dom"/>
</dbReference>
<dbReference type="InterPro" id="IPR029039">
    <property type="entry name" value="Flavoprotein-like_sf"/>
</dbReference>
<dbReference type="Proteomes" id="UP000813824">
    <property type="component" value="Unassembled WGS sequence"/>
</dbReference>
<dbReference type="GO" id="GO:0003955">
    <property type="term" value="F:NAD(P)H dehydrogenase (quinone) activity"/>
    <property type="evidence" value="ECO:0007669"/>
    <property type="project" value="InterPro"/>
</dbReference>
<accession>A0A8K0XUI9</accession>
<dbReference type="PROSITE" id="PS50902">
    <property type="entry name" value="FLAVODOXIN_LIKE"/>
    <property type="match status" value="1"/>
</dbReference>
<comment type="similarity">
    <text evidence="1">Belongs to the WrbA family.</text>
</comment>
<sequence>MCFPGKRQKALLSDEPAPVKKTPASVEETTPVPESTTTESSEVTKMSAPRVAIIIYTMYGHVTKVAESILAGIKEAGGDAKILQIAETLPKELLTQLHAPPKPDYPIITPEELVNYDAYLLGIPTRYGNFPVQWKAFWDATGGLWAKGALAGKYAGLFISTGTMGGGQESTAIAAMSTLSHHGIVYVPFGYSSAFDLMSNISEVHGGSPWGSGTFAAADGSRQPSELELKIASAHGKQFWKSVARVNFN</sequence>
<feature type="compositionally biased region" description="Low complexity" evidence="2">
    <location>
        <begin position="25"/>
        <end position="43"/>
    </location>
</feature>
<dbReference type="Gene3D" id="3.40.50.360">
    <property type="match status" value="1"/>
</dbReference>
<keyword evidence="5" id="KW-1185">Reference proteome</keyword>
<evidence type="ECO:0000313" key="4">
    <source>
        <dbReference type="EMBL" id="KAH8107643.1"/>
    </source>
</evidence>
<evidence type="ECO:0000256" key="2">
    <source>
        <dbReference type="SAM" id="MobiDB-lite"/>
    </source>
</evidence>
<dbReference type="NCBIfam" id="TIGR01755">
    <property type="entry name" value="flav_wrbA"/>
    <property type="match status" value="1"/>
</dbReference>
<dbReference type="Pfam" id="PF03358">
    <property type="entry name" value="FMN_red"/>
    <property type="match status" value="1"/>
</dbReference>
<evidence type="ECO:0000259" key="3">
    <source>
        <dbReference type="PROSITE" id="PS50902"/>
    </source>
</evidence>
<comment type="caution">
    <text evidence="4">The sequence shown here is derived from an EMBL/GenBank/DDBJ whole genome shotgun (WGS) entry which is preliminary data.</text>
</comment>
<dbReference type="PANTHER" id="PTHR30546:SF23">
    <property type="entry name" value="FLAVOPROTEIN-LIKE PROTEIN YCP4-RELATED"/>
    <property type="match status" value="1"/>
</dbReference>
<reference evidence="4" key="1">
    <citation type="journal article" date="2021" name="New Phytol.">
        <title>Evolutionary innovations through gain and loss of genes in the ectomycorrhizal Boletales.</title>
        <authorList>
            <person name="Wu G."/>
            <person name="Miyauchi S."/>
            <person name="Morin E."/>
            <person name="Kuo A."/>
            <person name="Drula E."/>
            <person name="Varga T."/>
            <person name="Kohler A."/>
            <person name="Feng B."/>
            <person name="Cao Y."/>
            <person name="Lipzen A."/>
            <person name="Daum C."/>
            <person name="Hundley H."/>
            <person name="Pangilinan J."/>
            <person name="Johnson J."/>
            <person name="Barry K."/>
            <person name="LaButti K."/>
            <person name="Ng V."/>
            <person name="Ahrendt S."/>
            <person name="Min B."/>
            <person name="Choi I.G."/>
            <person name="Park H."/>
            <person name="Plett J.M."/>
            <person name="Magnuson J."/>
            <person name="Spatafora J.W."/>
            <person name="Nagy L.G."/>
            <person name="Henrissat B."/>
            <person name="Grigoriev I.V."/>
            <person name="Yang Z.L."/>
            <person name="Xu J."/>
            <person name="Martin F.M."/>
        </authorList>
    </citation>
    <scope>NUCLEOTIDE SEQUENCE</scope>
    <source>
        <strain evidence="4">KKN 215</strain>
    </source>
</reference>
<dbReference type="InterPro" id="IPR008254">
    <property type="entry name" value="Flavodoxin/NO_synth"/>
</dbReference>
<name>A0A8K0XUI9_9AGAR</name>